<dbReference type="Proteomes" id="UP000247498">
    <property type="component" value="Unassembled WGS sequence"/>
</dbReference>
<dbReference type="InterPro" id="IPR052995">
    <property type="entry name" value="LMW-PTP"/>
</dbReference>
<dbReference type="CDD" id="cd16343">
    <property type="entry name" value="LMWPTP"/>
    <property type="match status" value="1"/>
</dbReference>
<dbReference type="STRING" id="307507.A0A2V0PHL2"/>
<protein>
    <submittedName>
        <fullName evidence="2">Tyrosine phosphatase</fullName>
    </submittedName>
</protein>
<dbReference type="PANTHER" id="PTHR47439:SF1">
    <property type="entry name" value="ACID PHOSPHATASE"/>
    <property type="match status" value="1"/>
</dbReference>
<comment type="caution">
    <text evidence="2">The sequence shown here is derived from an EMBL/GenBank/DDBJ whole genome shotgun (WGS) entry which is preliminary data.</text>
</comment>
<dbReference type="InParanoid" id="A0A2V0PHL2"/>
<evidence type="ECO:0000313" key="3">
    <source>
        <dbReference type="Proteomes" id="UP000247498"/>
    </source>
</evidence>
<keyword evidence="3" id="KW-1185">Reference proteome</keyword>
<dbReference type="InterPro" id="IPR036196">
    <property type="entry name" value="Ptyr_pPase_sf"/>
</dbReference>
<name>A0A2V0PHL2_9CHLO</name>
<evidence type="ECO:0000313" key="2">
    <source>
        <dbReference type="EMBL" id="GBF99308.1"/>
    </source>
</evidence>
<dbReference type="EMBL" id="BDRX01000153">
    <property type="protein sequence ID" value="GBF99308.1"/>
    <property type="molecule type" value="Genomic_DNA"/>
</dbReference>
<dbReference type="AlphaFoldDB" id="A0A2V0PHL2"/>
<dbReference type="SUPFAM" id="SSF52788">
    <property type="entry name" value="Phosphotyrosine protein phosphatases I"/>
    <property type="match status" value="1"/>
</dbReference>
<evidence type="ECO:0000259" key="1">
    <source>
        <dbReference type="SMART" id="SM00226"/>
    </source>
</evidence>
<sequence>MVPRAQAGGAEQAGRTGVLFVCLGNICRSPTAEAMFRAVVEREGVAGAFDIDSCGTGGGASGWYKPGGFSYHEGDPADPRMTAAAAGRGVRLTSRSRPLAPADFGRFKYIVGMDGANVRAILTAADFWAANGSADVPPAEEARGQVSLMTSYCTETEGVTEVPDPYYGGPQGFETVLDLLDDACTGLLRHIQAEEEEGR</sequence>
<dbReference type="Pfam" id="PF01451">
    <property type="entry name" value="LMWPc"/>
    <property type="match status" value="1"/>
</dbReference>
<accession>A0A2V0PHL2</accession>
<dbReference type="OrthoDB" id="3388at2759"/>
<dbReference type="PANTHER" id="PTHR47439">
    <property type="entry name" value="LOW MOLECULAR WEIGHT PHOSPHOTYROSINE PROTEIN PHOSPHATASE-RELATED"/>
    <property type="match status" value="1"/>
</dbReference>
<dbReference type="InterPro" id="IPR023485">
    <property type="entry name" value="Ptyr_pPase"/>
</dbReference>
<gene>
    <name evidence="2" type="ORF">Rsub_12089</name>
</gene>
<organism evidence="2 3">
    <name type="scientific">Raphidocelis subcapitata</name>
    <dbReference type="NCBI Taxonomy" id="307507"/>
    <lineage>
        <taxon>Eukaryota</taxon>
        <taxon>Viridiplantae</taxon>
        <taxon>Chlorophyta</taxon>
        <taxon>core chlorophytes</taxon>
        <taxon>Chlorophyceae</taxon>
        <taxon>CS clade</taxon>
        <taxon>Sphaeropleales</taxon>
        <taxon>Selenastraceae</taxon>
        <taxon>Raphidocelis</taxon>
    </lineage>
</organism>
<proteinExistence type="predicted"/>
<dbReference type="SMART" id="SM00226">
    <property type="entry name" value="LMWPc"/>
    <property type="match status" value="1"/>
</dbReference>
<feature type="domain" description="Phosphotyrosine protein phosphatase I" evidence="1">
    <location>
        <begin position="16"/>
        <end position="190"/>
    </location>
</feature>
<dbReference type="FunCoup" id="A0A2V0PHL2">
    <property type="interactions" value="1818"/>
</dbReference>
<reference evidence="2 3" key="1">
    <citation type="journal article" date="2018" name="Sci. Rep.">
        <title>Raphidocelis subcapitata (=Pseudokirchneriella subcapitata) provides an insight into genome evolution and environmental adaptations in the Sphaeropleales.</title>
        <authorList>
            <person name="Suzuki S."/>
            <person name="Yamaguchi H."/>
            <person name="Nakajima N."/>
            <person name="Kawachi M."/>
        </authorList>
    </citation>
    <scope>NUCLEOTIDE SEQUENCE [LARGE SCALE GENOMIC DNA]</scope>
    <source>
        <strain evidence="2 3">NIES-35</strain>
    </source>
</reference>
<dbReference type="Gene3D" id="3.40.50.2300">
    <property type="match status" value="1"/>
</dbReference>